<gene>
    <name evidence="2" type="ORF">BDW02DRAFT_621593</name>
</gene>
<dbReference type="Proteomes" id="UP000800040">
    <property type="component" value="Unassembled WGS sequence"/>
</dbReference>
<feature type="region of interest" description="Disordered" evidence="1">
    <location>
        <begin position="1"/>
        <end position="31"/>
    </location>
</feature>
<evidence type="ECO:0000256" key="1">
    <source>
        <dbReference type="SAM" id="MobiDB-lite"/>
    </source>
</evidence>
<feature type="compositionally biased region" description="Polar residues" evidence="1">
    <location>
        <begin position="288"/>
        <end position="305"/>
    </location>
</feature>
<evidence type="ECO:0000313" key="3">
    <source>
        <dbReference type="Proteomes" id="UP000800040"/>
    </source>
</evidence>
<feature type="region of interest" description="Disordered" evidence="1">
    <location>
        <begin position="276"/>
        <end position="317"/>
    </location>
</feature>
<reference evidence="2" key="1">
    <citation type="submission" date="2020-01" db="EMBL/GenBank/DDBJ databases">
        <authorList>
            <consortium name="DOE Joint Genome Institute"/>
            <person name="Haridas S."/>
            <person name="Albert R."/>
            <person name="Binder M."/>
            <person name="Bloem J."/>
            <person name="Labutti K."/>
            <person name="Salamov A."/>
            <person name="Andreopoulos B."/>
            <person name="Baker S.E."/>
            <person name="Barry K."/>
            <person name="Bills G."/>
            <person name="Bluhm B.H."/>
            <person name="Cannon C."/>
            <person name="Castanera R."/>
            <person name="Culley D.E."/>
            <person name="Daum C."/>
            <person name="Ezra D."/>
            <person name="Gonzalez J.B."/>
            <person name="Henrissat B."/>
            <person name="Kuo A."/>
            <person name="Liang C."/>
            <person name="Lipzen A."/>
            <person name="Lutzoni F."/>
            <person name="Magnuson J."/>
            <person name="Mondo S."/>
            <person name="Nolan M."/>
            <person name="Ohm R."/>
            <person name="Pangilinan J."/>
            <person name="Park H.-J."/>
            <person name="Ramirez L."/>
            <person name="Alfaro M."/>
            <person name="Sun H."/>
            <person name="Tritt A."/>
            <person name="Yoshinaga Y."/>
            <person name="Zwiers L.-H."/>
            <person name="Turgeon B.G."/>
            <person name="Goodwin S.B."/>
            <person name="Spatafora J.W."/>
            <person name="Crous P.W."/>
            <person name="Grigoriev I.V."/>
        </authorList>
    </citation>
    <scope>NUCLEOTIDE SEQUENCE</scope>
    <source>
        <strain evidence="2">P77</strain>
    </source>
</reference>
<evidence type="ECO:0000313" key="2">
    <source>
        <dbReference type="EMBL" id="KAF1838740.1"/>
    </source>
</evidence>
<feature type="region of interest" description="Disordered" evidence="1">
    <location>
        <begin position="364"/>
        <end position="449"/>
    </location>
</feature>
<sequence>MSAIKGKGKGKAKVHHLSSNNSISDHHVASTPEWERMADEALRSYVGYDPLKSLDPKPPKAPLERQRPALADCPSSILESKLLPWPSPHKGAPSTLEDFQTYMTYLRDHSIKHIRIIMCKEPSAYWAPVLWDMYTNTTRAVTEDMKLASDHLKYFKDVYGLQDTQQLEWPESGLSKGRKYTESDAAEEVRPFLKFIKGVQPHRTSNKHVDDLKSTSYTLANKIEKLVTSCWGATFRDKCGLWTRFALLQWLREVEVLLDEQKEKIDAIIAKRFADPSSNEDPAEKSSKGASSPANGDTSPESIQGASPAKCNEVRLSSDEPKFSKNQLGQLLATFTDFNIEERYVRMYFLGWLHGQGKNCVWDHGVSTEQPQDGSRPNTGSGPNHGTKEDEPFENGAECTQERKHEDCERDDEGAHAGKHGERKKEECGDEDDERTVVDASDGIDDKATEFEDKKKPVLVFNANKESNCRIS</sequence>
<protein>
    <submittedName>
        <fullName evidence="2">Uncharacterized protein</fullName>
    </submittedName>
</protein>
<keyword evidence="3" id="KW-1185">Reference proteome</keyword>
<dbReference type="AlphaFoldDB" id="A0A6A5KRH4"/>
<organism evidence="2 3">
    <name type="scientific">Decorospora gaudefroyi</name>
    <dbReference type="NCBI Taxonomy" id="184978"/>
    <lineage>
        <taxon>Eukaryota</taxon>
        <taxon>Fungi</taxon>
        <taxon>Dikarya</taxon>
        <taxon>Ascomycota</taxon>
        <taxon>Pezizomycotina</taxon>
        <taxon>Dothideomycetes</taxon>
        <taxon>Pleosporomycetidae</taxon>
        <taxon>Pleosporales</taxon>
        <taxon>Pleosporineae</taxon>
        <taxon>Pleosporaceae</taxon>
        <taxon>Decorospora</taxon>
    </lineage>
</organism>
<name>A0A6A5KRH4_9PLEO</name>
<feature type="compositionally biased region" description="Polar residues" evidence="1">
    <location>
        <begin position="367"/>
        <end position="384"/>
    </location>
</feature>
<dbReference type="EMBL" id="ML975249">
    <property type="protein sequence ID" value="KAF1838740.1"/>
    <property type="molecule type" value="Genomic_DNA"/>
</dbReference>
<feature type="compositionally biased region" description="Basic and acidic residues" evidence="1">
    <location>
        <begin position="400"/>
        <end position="427"/>
    </location>
</feature>
<accession>A0A6A5KRH4</accession>
<proteinExistence type="predicted"/>
<feature type="compositionally biased region" description="Basic residues" evidence="1">
    <location>
        <begin position="1"/>
        <end position="16"/>
    </location>
</feature>